<reference evidence="1" key="1">
    <citation type="submission" date="2023-07" db="EMBL/GenBank/DDBJ databases">
        <title>Chromosome-level genome assembly of Artemia franciscana.</title>
        <authorList>
            <person name="Jo E."/>
        </authorList>
    </citation>
    <scope>NUCLEOTIDE SEQUENCE</scope>
    <source>
        <tissue evidence="1">Whole body</tissue>
    </source>
</reference>
<accession>A0AA88HHK6</accession>
<protein>
    <submittedName>
        <fullName evidence="1">Uncharacterized protein</fullName>
    </submittedName>
</protein>
<sequence>MKESKRLPGIEIYNHLKLGNFVQFEYEEERFPGEVPQLDPKKKRLKINAMAMAGVKKDVSNTMLVTCQPTTEAIEKETCLKNITLH</sequence>
<evidence type="ECO:0000313" key="2">
    <source>
        <dbReference type="Proteomes" id="UP001187531"/>
    </source>
</evidence>
<keyword evidence="2" id="KW-1185">Reference proteome</keyword>
<dbReference type="Proteomes" id="UP001187531">
    <property type="component" value="Unassembled WGS sequence"/>
</dbReference>
<comment type="caution">
    <text evidence="1">The sequence shown here is derived from an EMBL/GenBank/DDBJ whole genome shotgun (WGS) entry which is preliminary data.</text>
</comment>
<evidence type="ECO:0000313" key="1">
    <source>
        <dbReference type="EMBL" id="KAK2710434.1"/>
    </source>
</evidence>
<dbReference type="EMBL" id="JAVRJZ010000016">
    <property type="protein sequence ID" value="KAK2710434.1"/>
    <property type="molecule type" value="Genomic_DNA"/>
</dbReference>
<name>A0AA88HHK6_ARTSF</name>
<proteinExistence type="predicted"/>
<organism evidence="1 2">
    <name type="scientific">Artemia franciscana</name>
    <name type="common">Brine shrimp</name>
    <name type="synonym">Artemia sanfranciscana</name>
    <dbReference type="NCBI Taxonomy" id="6661"/>
    <lineage>
        <taxon>Eukaryota</taxon>
        <taxon>Metazoa</taxon>
        <taxon>Ecdysozoa</taxon>
        <taxon>Arthropoda</taxon>
        <taxon>Crustacea</taxon>
        <taxon>Branchiopoda</taxon>
        <taxon>Anostraca</taxon>
        <taxon>Artemiidae</taxon>
        <taxon>Artemia</taxon>
    </lineage>
</organism>
<dbReference type="AlphaFoldDB" id="A0AA88HHK6"/>
<gene>
    <name evidence="1" type="ORF">QYM36_011829</name>
</gene>